<dbReference type="Pfam" id="PF02625">
    <property type="entry name" value="XdhC_CoxI"/>
    <property type="match status" value="1"/>
</dbReference>
<comment type="caution">
    <text evidence="3">The sequence shown here is derived from an EMBL/GenBank/DDBJ whole genome shotgun (WGS) entry which is preliminary data.</text>
</comment>
<organism evidence="3 4">
    <name type="scientific">Antarcticimicrobium sediminis</name>
    <dbReference type="NCBI Taxonomy" id="2546227"/>
    <lineage>
        <taxon>Bacteria</taxon>
        <taxon>Pseudomonadati</taxon>
        <taxon>Pseudomonadota</taxon>
        <taxon>Alphaproteobacteria</taxon>
        <taxon>Rhodobacterales</taxon>
        <taxon>Paracoccaceae</taxon>
        <taxon>Antarcticimicrobium</taxon>
    </lineage>
</organism>
<accession>A0A4R5ETH3</accession>
<dbReference type="Pfam" id="PF13478">
    <property type="entry name" value="XdhC_C"/>
    <property type="match status" value="1"/>
</dbReference>
<dbReference type="NCBIfam" id="TIGR02964">
    <property type="entry name" value="xanthine_xdhC"/>
    <property type="match status" value="1"/>
</dbReference>
<proteinExistence type="predicted"/>
<dbReference type="PANTHER" id="PTHR30388:SF6">
    <property type="entry name" value="XANTHINE DEHYDROGENASE SUBUNIT A-RELATED"/>
    <property type="match status" value="1"/>
</dbReference>
<sequence length="312" mass="33331">MSFDLGALKSAVARHQRVTRVVIADLRGSSPREVGAAMLVWQGGQSGTIGGGALEFAAAQAARDQRETRRLTRHALGPELGQCCGGAVSLLSEIYDAKAVAALEGEVIARPIAAATAMPLAVRRILATARDRGVGPEPALIEGWMAEPVTRSARDLWIWGAGHVGRALVDVLSPLPDLAITWVDTGPERFPERVPEAVTVLPAVHPAELVRHAPVRAEHLIVTYSHALDLELCHRLLSHGFGFAGLIGSATKWARFRSRLRALGHAPEQIARITCPIGDPGLGKHPQQIAIGVAAQLMRQTAQTAQTKERRA</sequence>
<protein>
    <submittedName>
        <fullName evidence="3">Xanthine dehydrogenase accessory protein XdhC</fullName>
    </submittedName>
</protein>
<dbReference type="Proteomes" id="UP000294662">
    <property type="component" value="Unassembled WGS sequence"/>
</dbReference>
<dbReference type="InterPro" id="IPR052698">
    <property type="entry name" value="MoCofactor_Util/Proc"/>
</dbReference>
<name>A0A4R5ETH3_9RHOB</name>
<gene>
    <name evidence="3" type="primary">xdhC</name>
    <name evidence="3" type="ORF">E1B25_11220</name>
</gene>
<dbReference type="AlphaFoldDB" id="A0A4R5ETH3"/>
<keyword evidence="4" id="KW-1185">Reference proteome</keyword>
<evidence type="ECO:0000313" key="4">
    <source>
        <dbReference type="Proteomes" id="UP000294662"/>
    </source>
</evidence>
<dbReference type="RefSeq" id="WP_132829304.1">
    <property type="nucleotide sequence ID" value="NZ_SMFP01000006.1"/>
</dbReference>
<reference evidence="3 4" key="1">
    <citation type="submission" date="2019-03" db="EMBL/GenBank/DDBJ databases">
        <authorList>
            <person name="Zhang S."/>
        </authorList>
    </citation>
    <scope>NUCLEOTIDE SEQUENCE [LARGE SCALE GENOMIC DNA]</scope>
    <source>
        <strain evidence="3 4">S4J41</strain>
    </source>
</reference>
<dbReference type="EMBL" id="SMFP01000006">
    <property type="protein sequence ID" value="TDE37987.1"/>
    <property type="molecule type" value="Genomic_DNA"/>
</dbReference>
<dbReference type="InterPro" id="IPR014308">
    <property type="entry name" value="Xanthine_DH_XdhC"/>
</dbReference>
<evidence type="ECO:0000259" key="2">
    <source>
        <dbReference type="Pfam" id="PF13478"/>
    </source>
</evidence>
<dbReference type="PANTHER" id="PTHR30388">
    <property type="entry name" value="ALDEHYDE OXIDOREDUCTASE MOLYBDENUM COFACTOR ASSEMBLY PROTEIN"/>
    <property type="match status" value="1"/>
</dbReference>
<evidence type="ECO:0000313" key="3">
    <source>
        <dbReference type="EMBL" id="TDE37987.1"/>
    </source>
</evidence>
<dbReference type="InterPro" id="IPR027051">
    <property type="entry name" value="XdhC_Rossmann_dom"/>
</dbReference>
<feature type="domain" description="XdhC Rossmann" evidence="2">
    <location>
        <begin position="156"/>
        <end position="297"/>
    </location>
</feature>
<evidence type="ECO:0000259" key="1">
    <source>
        <dbReference type="Pfam" id="PF02625"/>
    </source>
</evidence>
<feature type="domain" description="XdhC- CoxI" evidence="1">
    <location>
        <begin position="12"/>
        <end position="69"/>
    </location>
</feature>
<dbReference type="OrthoDB" id="61481at2"/>
<dbReference type="InterPro" id="IPR003777">
    <property type="entry name" value="XdhC_CoxI"/>
</dbReference>
<dbReference type="Gene3D" id="3.40.50.720">
    <property type="entry name" value="NAD(P)-binding Rossmann-like Domain"/>
    <property type="match status" value="1"/>
</dbReference>